<accession>A0A512N7P2</accession>
<proteinExistence type="predicted"/>
<dbReference type="Proteomes" id="UP000321058">
    <property type="component" value="Unassembled WGS sequence"/>
</dbReference>
<reference evidence="1 2" key="1">
    <citation type="submission" date="2019-07" db="EMBL/GenBank/DDBJ databases">
        <title>Whole genome shotgun sequence of Reyranella soli NBRC 108950.</title>
        <authorList>
            <person name="Hosoyama A."/>
            <person name="Uohara A."/>
            <person name="Ohji S."/>
            <person name="Ichikawa N."/>
        </authorList>
    </citation>
    <scope>NUCLEOTIDE SEQUENCE [LARGE SCALE GENOMIC DNA]</scope>
    <source>
        <strain evidence="1 2">NBRC 108950</strain>
    </source>
</reference>
<comment type="caution">
    <text evidence="1">The sequence shown here is derived from an EMBL/GenBank/DDBJ whole genome shotgun (WGS) entry which is preliminary data.</text>
</comment>
<protein>
    <submittedName>
        <fullName evidence="1">Desulfurase</fullName>
    </submittedName>
</protein>
<gene>
    <name evidence="1" type="ORF">RSO01_21650</name>
</gene>
<dbReference type="AlphaFoldDB" id="A0A512N7P2"/>
<dbReference type="Gene3D" id="3.40.190.10">
    <property type="entry name" value="Periplasmic binding protein-like II"/>
    <property type="match status" value="1"/>
</dbReference>
<evidence type="ECO:0000313" key="2">
    <source>
        <dbReference type="Proteomes" id="UP000321058"/>
    </source>
</evidence>
<dbReference type="PANTHER" id="PTHR30024">
    <property type="entry name" value="ALIPHATIC SULFONATES-BINDING PROTEIN-RELATED"/>
    <property type="match status" value="1"/>
</dbReference>
<dbReference type="EMBL" id="BKAJ01000033">
    <property type="protein sequence ID" value="GEP54999.1"/>
    <property type="molecule type" value="Genomic_DNA"/>
</dbReference>
<keyword evidence="2" id="KW-1185">Reference proteome</keyword>
<dbReference type="SUPFAM" id="SSF53850">
    <property type="entry name" value="Periplasmic binding protein-like II"/>
    <property type="match status" value="1"/>
</dbReference>
<evidence type="ECO:0000313" key="1">
    <source>
        <dbReference type="EMBL" id="GEP54999.1"/>
    </source>
</evidence>
<dbReference type="Gene3D" id="3.40.190.270">
    <property type="match status" value="1"/>
</dbReference>
<organism evidence="1 2">
    <name type="scientific">Reyranella soli</name>
    <dbReference type="NCBI Taxonomy" id="1230389"/>
    <lineage>
        <taxon>Bacteria</taxon>
        <taxon>Pseudomonadati</taxon>
        <taxon>Pseudomonadota</taxon>
        <taxon>Alphaproteobacteria</taxon>
        <taxon>Hyphomicrobiales</taxon>
        <taxon>Reyranellaceae</taxon>
        <taxon>Reyranella</taxon>
    </lineage>
</organism>
<name>A0A512N7P2_9HYPH</name>
<sequence length="347" mass="37846">MRIWYTRCPLPTASSIAIERGMLDDEFRADGIVVQSLNASSDMTVREAHYNHGQTNLFRQGGNIPPIWSRSRGADTVVVATNWIDEYQAIVVLPSSGIQDAAGLRGKRLGMPRRLNEQIDYWRAMCLRGYLAALEIAGLEPNDVEFVDLPIDEKQIPTGGASQRGTLWRGANRARRQSREALALIRGEIDAIYTAGAPGAQLSSFMGACTVVDLGAHADSGSRVNNQVPTVLTVDGELARSAPETVARYLATLMLAARWAHEHEAETLGIVGGDVGATPEWVTAAYGADVHDQLALELDERSITAVATQKAFLLGNGFIDKDFDVGAWIDPRPLELAREMDHDRRLG</sequence>
<dbReference type="RefSeq" id="WP_170302981.1">
    <property type="nucleotide sequence ID" value="NZ_BKAJ01000033.1"/>
</dbReference>